<dbReference type="GO" id="GO:0005634">
    <property type="term" value="C:nucleus"/>
    <property type="evidence" value="ECO:0007669"/>
    <property type="project" value="TreeGrafter"/>
</dbReference>
<keyword evidence="4" id="KW-1185">Reference proteome</keyword>
<feature type="region of interest" description="Disordered" evidence="2">
    <location>
        <begin position="384"/>
        <end position="430"/>
    </location>
</feature>
<comment type="similarity">
    <text evidence="1">Belongs to the p23/wos2 family.</text>
</comment>
<reference evidence="5" key="1">
    <citation type="submission" date="2022-11" db="UniProtKB">
        <authorList>
            <consortium name="WormBaseParasite"/>
        </authorList>
    </citation>
    <scope>IDENTIFICATION</scope>
</reference>
<dbReference type="AlphaFoldDB" id="A0A915E6B9"/>
<dbReference type="PROSITE" id="PS51203">
    <property type="entry name" value="CS"/>
    <property type="match status" value="1"/>
</dbReference>
<feature type="compositionally biased region" description="Acidic residues" evidence="2">
    <location>
        <begin position="155"/>
        <end position="164"/>
    </location>
</feature>
<feature type="compositionally biased region" description="Acidic residues" evidence="2">
    <location>
        <begin position="387"/>
        <end position="397"/>
    </location>
</feature>
<dbReference type="GO" id="GO:0005829">
    <property type="term" value="C:cytosol"/>
    <property type="evidence" value="ECO:0007669"/>
    <property type="project" value="TreeGrafter"/>
</dbReference>
<feature type="region of interest" description="Disordered" evidence="2">
    <location>
        <begin position="139"/>
        <end position="178"/>
    </location>
</feature>
<dbReference type="GO" id="GO:0051879">
    <property type="term" value="F:Hsp90 protein binding"/>
    <property type="evidence" value="ECO:0007669"/>
    <property type="project" value="InterPro"/>
</dbReference>
<feature type="compositionally biased region" description="Basic and acidic residues" evidence="2">
    <location>
        <begin position="398"/>
        <end position="422"/>
    </location>
</feature>
<protein>
    <submittedName>
        <fullName evidence="5">CS domain-containing protein</fullName>
    </submittedName>
</protein>
<dbReference type="InterPro" id="IPR045250">
    <property type="entry name" value="p23-like"/>
</dbReference>
<accession>A0A915E6B9</accession>
<dbReference type="Proteomes" id="UP000887574">
    <property type="component" value="Unplaced"/>
</dbReference>
<proteinExistence type="inferred from homology"/>
<dbReference type="InterPro" id="IPR008978">
    <property type="entry name" value="HSP20-like_chaperone"/>
</dbReference>
<evidence type="ECO:0000313" key="4">
    <source>
        <dbReference type="Proteomes" id="UP000887574"/>
    </source>
</evidence>
<dbReference type="GO" id="GO:0051131">
    <property type="term" value="P:chaperone-mediated protein complex assembly"/>
    <property type="evidence" value="ECO:0007669"/>
    <property type="project" value="TreeGrafter"/>
</dbReference>
<sequence>MAVKHPPILWAQRSSNLYLAVEVQDMKIEELKVHEDSFKIKGTKGDEQYEADLQLYGKLKGYERRQVATDRRIELVIPKETAEWWPHLLKGKTKISWIKVDFDKWKDEDEEKEEADKGFGGNLGSGGMNFTQFSSNVANEPISDNMQDSELKGDGDEDTDDSERTEESSEFPISASLREDAGLSENDKPLLKALLWSSPEDMVFACDTPLIDVSFFAVHNKQNAHVIFNDYLNELLKDSSITDDKIAKISILIQFCKDELVTLKYGGILNIDDRDKYLITMRDVYTPRQRFEEAARRLRSNWDEIYERGLVNKDRVHYHWKSCAALDLIFDCEEVLPVEAHLIRSLIKESLKKGGFDGGAMDFNSVDSAHCGGSLVINMDIVKDFEPENDENEDTDDAKDTEKPEQAKTDETRKKLTEDAEYSKATSENA</sequence>
<dbReference type="InterPro" id="IPR007052">
    <property type="entry name" value="CS_dom"/>
</dbReference>
<evidence type="ECO:0000256" key="1">
    <source>
        <dbReference type="ARBA" id="ARBA00025733"/>
    </source>
</evidence>
<evidence type="ECO:0000259" key="3">
    <source>
        <dbReference type="PROSITE" id="PS51203"/>
    </source>
</evidence>
<organism evidence="4 5">
    <name type="scientific">Ditylenchus dipsaci</name>
    <dbReference type="NCBI Taxonomy" id="166011"/>
    <lineage>
        <taxon>Eukaryota</taxon>
        <taxon>Metazoa</taxon>
        <taxon>Ecdysozoa</taxon>
        <taxon>Nematoda</taxon>
        <taxon>Chromadorea</taxon>
        <taxon>Rhabditida</taxon>
        <taxon>Tylenchina</taxon>
        <taxon>Tylenchomorpha</taxon>
        <taxon>Sphaerularioidea</taxon>
        <taxon>Anguinidae</taxon>
        <taxon>Anguininae</taxon>
        <taxon>Ditylenchus</taxon>
    </lineage>
</organism>
<dbReference type="SUPFAM" id="SSF49764">
    <property type="entry name" value="HSP20-like chaperones"/>
    <property type="match status" value="1"/>
</dbReference>
<dbReference type="GO" id="GO:0006457">
    <property type="term" value="P:protein folding"/>
    <property type="evidence" value="ECO:0007669"/>
    <property type="project" value="TreeGrafter"/>
</dbReference>
<dbReference type="GO" id="GO:0051087">
    <property type="term" value="F:protein-folding chaperone binding"/>
    <property type="evidence" value="ECO:0007669"/>
    <property type="project" value="TreeGrafter"/>
</dbReference>
<dbReference type="PANTHER" id="PTHR22932:SF1">
    <property type="entry name" value="CO-CHAPERONE PROTEIN DAF-41"/>
    <property type="match status" value="1"/>
</dbReference>
<dbReference type="PANTHER" id="PTHR22932">
    <property type="entry name" value="TELOMERASE-BINDING PROTEIN P23 HSP90 CO-CHAPERONE"/>
    <property type="match status" value="1"/>
</dbReference>
<evidence type="ECO:0000313" key="5">
    <source>
        <dbReference type="WBParaSite" id="jg280"/>
    </source>
</evidence>
<feature type="compositionally biased region" description="Polar residues" evidence="2">
    <location>
        <begin position="139"/>
        <end position="148"/>
    </location>
</feature>
<feature type="domain" description="CS" evidence="3">
    <location>
        <begin position="3"/>
        <end position="89"/>
    </location>
</feature>
<evidence type="ECO:0000256" key="2">
    <source>
        <dbReference type="SAM" id="MobiDB-lite"/>
    </source>
</evidence>
<dbReference type="WBParaSite" id="jg280">
    <property type="protein sequence ID" value="jg280"/>
    <property type="gene ID" value="jg280"/>
</dbReference>
<dbReference type="FunFam" id="2.60.40.790:FF:000013">
    <property type="entry name" value="Very-long-chain (3R)-3-hydroxyacyl-CoA dehydratase"/>
    <property type="match status" value="1"/>
</dbReference>
<name>A0A915E6B9_9BILA</name>
<dbReference type="Gene3D" id="2.60.40.790">
    <property type="match status" value="1"/>
</dbReference>
<dbReference type="CDD" id="cd06465">
    <property type="entry name" value="p23_hB-ind1_like"/>
    <property type="match status" value="1"/>
</dbReference>